<dbReference type="OrthoDB" id="7359768at2"/>
<evidence type="ECO:0000313" key="2">
    <source>
        <dbReference type="EMBL" id="AUG51910.1"/>
    </source>
</evidence>
<protein>
    <submittedName>
        <fullName evidence="3">Uncharacterized protein</fullName>
    </submittedName>
</protein>
<keyword evidence="1" id="KW-1133">Transmembrane helix</keyword>
<keyword evidence="1" id="KW-0812">Transmembrane</keyword>
<dbReference type="Proteomes" id="UP000233458">
    <property type="component" value="Chromosome"/>
</dbReference>
<dbReference type="EMBL" id="NWTK01000001">
    <property type="protein sequence ID" value="PKR55840.1"/>
    <property type="molecule type" value="Genomic_DNA"/>
</dbReference>
<reference evidence="2 4" key="2">
    <citation type="submission" date="2017-10" db="EMBL/GenBank/DDBJ databases">
        <title>Biodiversity and function of Thalassospira species in the particle-attached aromatic-hydrocarbon-degrading consortia from the surface seawater of the China South Sea.</title>
        <authorList>
            <person name="Dong C."/>
            <person name="Liu R."/>
            <person name="Shao Z."/>
        </authorList>
    </citation>
    <scope>NUCLEOTIDE SEQUENCE [LARGE SCALE GENOMIC DNA]</scope>
    <source>
        <strain evidence="2 4">CSC3H3</strain>
    </source>
</reference>
<evidence type="ECO:0000313" key="5">
    <source>
        <dbReference type="Proteomes" id="UP000233597"/>
    </source>
</evidence>
<dbReference type="EMBL" id="CP024199">
    <property type="protein sequence ID" value="AUG51910.1"/>
    <property type="molecule type" value="Genomic_DNA"/>
</dbReference>
<proteinExistence type="predicted"/>
<feature type="transmembrane region" description="Helical" evidence="1">
    <location>
        <begin position="41"/>
        <end position="58"/>
    </location>
</feature>
<evidence type="ECO:0000313" key="4">
    <source>
        <dbReference type="Proteomes" id="UP000233458"/>
    </source>
</evidence>
<dbReference type="Proteomes" id="UP000233597">
    <property type="component" value="Unassembled WGS sequence"/>
</dbReference>
<feature type="transmembrane region" description="Helical" evidence="1">
    <location>
        <begin position="7"/>
        <end position="29"/>
    </location>
</feature>
<keyword evidence="1" id="KW-0472">Membrane</keyword>
<dbReference type="AlphaFoldDB" id="A0A2N3KZD8"/>
<evidence type="ECO:0000313" key="3">
    <source>
        <dbReference type="EMBL" id="PKR55840.1"/>
    </source>
</evidence>
<reference evidence="3 5" key="1">
    <citation type="submission" date="2017-09" db="EMBL/GenBank/DDBJ databases">
        <title>Biodiversity and function of Thalassospira species in the particle-attached aromatic-hydrocarbon-degrading consortia from the surface seawater of the South China Sea.</title>
        <authorList>
            <person name="Dong C."/>
            <person name="Liu R."/>
            <person name="Shao Z."/>
        </authorList>
    </citation>
    <scope>NUCLEOTIDE SEQUENCE [LARGE SCALE GENOMIC DNA]</scope>
    <source>
        <strain evidence="3 5">CSC1P2</strain>
    </source>
</reference>
<dbReference type="RefSeq" id="WP_101263833.1">
    <property type="nucleotide sequence ID" value="NZ_CP024199.1"/>
</dbReference>
<dbReference type="KEGG" id="thac:CSC3H3_03625"/>
<keyword evidence="4" id="KW-1185">Reference proteome</keyword>
<name>A0A2N3KZD8_9PROT</name>
<evidence type="ECO:0000256" key="1">
    <source>
        <dbReference type="SAM" id="Phobius"/>
    </source>
</evidence>
<sequence length="116" mass="12926">MFIVWRGWGILLPLGALVGALISLFFYALIEQYVPQDLAPAIIILGATLAAFQTVRWLERSDKGRELLDEKTGETVLLKRGDSIFFIKVRYWAYLMAVVTLVVFGACLASIFANGN</sequence>
<feature type="transmembrane region" description="Helical" evidence="1">
    <location>
        <begin position="91"/>
        <end position="113"/>
    </location>
</feature>
<organism evidence="3 5">
    <name type="scientific">Thalassospira marina</name>
    <dbReference type="NCBI Taxonomy" id="2048283"/>
    <lineage>
        <taxon>Bacteria</taxon>
        <taxon>Pseudomonadati</taxon>
        <taxon>Pseudomonadota</taxon>
        <taxon>Alphaproteobacteria</taxon>
        <taxon>Rhodospirillales</taxon>
        <taxon>Thalassospiraceae</taxon>
        <taxon>Thalassospira</taxon>
    </lineage>
</organism>
<accession>A0A2N3KZD8</accession>
<gene>
    <name evidence="3" type="ORF">COO20_01035</name>
    <name evidence="2" type="ORF">CSC3H3_03625</name>
</gene>